<comment type="caution">
    <text evidence="1">The sequence shown here is derived from an EMBL/GenBank/DDBJ whole genome shotgun (WGS) entry which is preliminary data.</text>
</comment>
<accession>A0A399QV23</accession>
<dbReference type="GO" id="GO:0016627">
    <property type="term" value="F:oxidoreductase activity, acting on the CH-CH group of donors"/>
    <property type="evidence" value="ECO:0007669"/>
    <property type="project" value="InterPro"/>
</dbReference>
<evidence type="ECO:0000313" key="2">
    <source>
        <dbReference type="Proteomes" id="UP000265431"/>
    </source>
</evidence>
<dbReference type="RefSeq" id="WP_119380220.1">
    <property type="nucleotide sequence ID" value="NZ_QWGB01000007.1"/>
</dbReference>
<evidence type="ECO:0000313" key="1">
    <source>
        <dbReference type="EMBL" id="RIJ22301.1"/>
    </source>
</evidence>
<reference evidence="1 2" key="1">
    <citation type="submission" date="2018-08" db="EMBL/GenBank/DDBJ databases">
        <title>Henriciella mobilis sp. nov., isolated from seawater.</title>
        <authorList>
            <person name="Cheng H."/>
            <person name="Wu Y.-H."/>
            <person name="Xu X.-W."/>
            <person name="Guo L.-L."/>
        </authorList>
    </citation>
    <scope>NUCLEOTIDE SEQUENCE [LARGE SCALE GENOMIC DNA]</scope>
    <source>
        <strain evidence="1 2">CCUG66934</strain>
    </source>
</reference>
<organism evidence="1 2">
    <name type="scientific">Henriciella barbarensis</name>
    <dbReference type="NCBI Taxonomy" id="86342"/>
    <lineage>
        <taxon>Bacteria</taxon>
        <taxon>Pseudomonadati</taxon>
        <taxon>Pseudomonadota</taxon>
        <taxon>Alphaproteobacteria</taxon>
        <taxon>Hyphomonadales</taxon>
        <taxon>Hyphomonadaceae</taxon>
        <taxon>Henriciella</taxon>
    </lineage>
</organism>
<sequence length="342" mass="36867">MSGQARSKPAGDGVTGARALSKRVHEATRGLILPAWQSETNMLSLLQCIYGAGREDLAFARLVEGHIDAVQTVLVRGDDVQAARLQEILNRGGVLGVWNADLKDAPLSLQAGRLMGGKAFASGAGLLTHALVTLNAGDKARVQLVLLDLAETPPEIDRSWWNVAGMQASETHLVRWQGAAFDDAWMVGEPGDYEREPCFSGGALRFVAAHAGGVAGLFDKVRDHLLKTGRANNEQQTERLARLYRCADLSACAVRAAKTSWFRQSTEEKLASVAHARMTVCELAEEALMLAQRSVGVGSLFHDHPLCKQMMDLTVYLKQPAPDARVQEVGRAAANGLLVPDL</sequence>
<name>A0A399QV23_9PROT</name>
<keyword evidence="2" id="KW-1185">Reference proteome</keyword>
<dbReference type="EMBL" id="QWGB01000007">
    <property type="protein sequence ID" value="RIJ22301.1"/>
    <property type="molecule type" value="Genomic_DNA"/>
</dbReference>
<dbReference type="Proteomes" id="UP000265431">
    <property type="component" value="Unassembled WGS sequence"/>
</dbReference>
<proteinExistence type="predicted"/>
<dbReference type="OrthoDB" id="2986495at2"/>
<protein>
    <submittedName>
        <fullName evidence="1">Acyl-CoA dehydrogenase</fullName>
    </submittedName>
</protein>
<dbReference type="InterPro" id="IPR009100">
    <property type="entry name" value="AcylCoA_DH/oxidase_NM_dom_sf"/>
</dbReference>
<gene>
    <name evidence="1" type="ORF">D1224_12160</name>
</gene>
<dbReference type="AlphaFoldDB" id="A0A399QV23"/>
<dbReference type="SUPFAM" id="SSF56645">
    <property type="entry name" value="Acyl-CoA dehydrogenase NM domain-like"/>
    <property type="match status" value="1"/>
</dbReference>